<comment type="caution">
    <text evidence="1">The sequence shown here is derived from an EMBL/GenBank/DDBJ whole genome shotgun (WGS) entry which is preliminary data.</text>
</comment>
<feature type="non-terminal residue" evidence="1">
    <location>
        <position position="67"/>
    </location>
</feature>
<accession>A0A4Y2I3T3</accession>
<dbReference type="AlphaFoldDB" id="A0A4Y2I3T3"/>
<name>A0A4Y2I3T3_ARAVE</name>
<keyword evidence="2" id="KW-1185">Reference proteome</keyword>
<dbReference type="Proteomes" id="UP000499080">
    <property type="component" value="Unassembled WGS sequence"/>
</dbReference>
<sequence length="67" mass="7785">MPLVICCLEKCSVSHSKKTRLITIKLTKLAQRQYPLTLTGIVEMRIFILEPIPLRERKCETDMSYFG</sequence>
<reference evidence="1 2" key="1">
    <citation type="journal article" date="2019" name="Sci. Rep.">
        <title>Orb-weaving spider Araneus ventricosus genome elucidates the spidroin gene catalogue.</title>
        <authorList>
            <person name="Kono N."/>
            <person name="Nakamura H."/>
            <person name="Ohtoshi R."/>
            <person name="Moran D.A.P."/>
            <person name="Shinohara A."/>
            <person name="Yoshida Y."/>
            <person name="Fujiwara M."/>
            <person name="Mori M."/>
            <person name="Tomita M."/>
            <person name="Arakawa K."/>
        </authorList>
    </citation>
    <scope>NUCLEOTIDE SEQUENCE [LARGE SCALE GENOMIC DNA]</scope>
</reference>
<gene>
    <name evidence="1" type="ORF">AVEN_162034_1</name>
</gene>
<dbReference type="EMBL" id="BGPR01184336">
    <property type="protein sequence ID" value="GBM72431.1"/>
    <property type="molecule type" value="Genomic_DNA"/>
</dbReference>
<evidence type="ECO:0000313" key="2">
    <source>
        <dbReference type="Proteomes" id="UP000499080"/>
    </source>
</evidence>
<proteinExistence type="predicted"/>
<evidence type="ECO:0000313" key="1">
    <source>
        <dbReference type="EMBL" id="GBM72431.1"/>
    </source>
</evidence>
<organism evidence="1 2">
    <name type="scientific">Araneus ventricosus</name>
    <name type="common">Orbweaver spider</name>
    <name type="synonym">Epeira ventricosa</name>
    <dbReference type="NCBI Taxonomy" id="182803"/>
    <lineage>
        <taxon>Eukaryota</taxon>
        <taxon>Metazoa</taxon>
        <taxon>Ecdysozoa</taxon>
        <taxon>Arthropoda</taxon>
        <taxon>Chelicerata</taxon>
        <taxon>Arachnida</taxon>
        <taxon>Araneae</taxon>
        <taxon>Araneomorphae</taxon>
        <taxon>Entelegynae</taxon>
        <taxon>Araneoidea</taxon>
        <taxon>Araneidae</taxon>
        <taxon>Araneus</taxon>
    </lineage>
</organism>
<protein>
    <submittedName>
        <fullName evidence="1">Uncharacterized protein</fullName>
    </submittedName>
</protein>